<dbReference type="SUPFAM" id="SSF57884">
    <property type="entry name" value="Ada DNA repair protein, N-terminal domain (N-Ada 10)"/>
    <property type="match status" value="1"/>
</dbReference>
<gene>
    <name evidence="3" type="ORF">ACFFV7_23840</name>
</gene>
<proteinExistence type="predicted"/>
<evidence type="ECO:0000313" key="4">
    <source>
        <dbReference type="Proteomes" id="UP001589647"/>
    </source>
</evidence>
<evidence type="ECO:0000259" key="2">
    <source>
        <dbReference type="Pfam" id="PF02805"/>
    </source>
</evidence>
<evidence type="ECO:0000256" key="1">
    <source>
        <dbReference type="ARBA" id="ARBA00023159"/>
    </source>
</evidence>
<dbReference type="Pfam" id="PF02805">
    <property type="entry name" value="Ada_Zn_binding"/>
    <property type="match status" value="1"/>
</dbReference>
<organism evidence="3 4">
    <name type="scientific">Nonomuraea spiralis</name>
    <dbReference type="NCBI Taxonomy" id="46182"/>
    <lineage>
        <taxon>Bacteria</taxon>
        <taxon>Bacillati</taxon>
        <taxon>Actinomycetota</taxon>
        <taxon>Actinomycetes</taxon>
        <taxon>Streptosporangiales</taxon>
        <taxon>Streptosporangiaceae</taxon>
        <taxon>Nonomuraea</taxon>
    </lineage>
</organism>
<protein>
    <submittedName>
        <fullName evidence="3">Ada metal-binding domain-containing protein</fullName>
    </submittedName>
</protein>
<comment type="caution">
    <text evidence="3">The sequence shown here is derived from an EMBL/GenBank/DDBJ whole genome shotgun (WGS) entry which is preliminary data.</text>
</comment>
<dbReference type="EMBL" id="JBHMEI010000016">
    <property type="protein sequence ID" value="MFB9204246.1"/>
    <property type="molecule type" value="Genomic_DNA"/>
</dbReference>
<dbReference type="RefSeq" id="WP_229824225.1">
    <property type="nucleotide sequence ID" value="NZ_BMRC01000008.1"/>
</dbReference>
<dbReference type="InterPro" id="IPR035451">
    <property type="entry name" value="Ada-like_dom_sf"/>
</dbReference>
<keyword evidence="1" id="KW-0010">Activator</keyword>
<name>A0ABV5II64_9ACTN</name>
<dbReference type="Gene3D" id="3.40.10.10">
    <property type="entry name" value="DNA Methylphosphotriester Repair Domain"/>
    <property type="match status" value="1"/>
</dbReference>
<feature type="domain" description="Ada DNA repair metal-binding" evidence="2">
    <location>
        <begin position="30"/>
        <end position="79"/>
    </location>
</feature>
<dbReference type="Proteomes" id="UP001589647">
    <property type="component" value="Unassembled WGS sequence"/>
</dbReference>
<accession>A0ABV5II64</accession>
<evidence type="ECO:0000313" key="3">
    <source>
        <dbReference type="EMBL" id="MFB9204246.1"/>
    </source>
</evidence>
<sequence>MTYGHDAAYELVGVDGRAYLSPVPGTLGGHRRARLYGRLDCPSALRAVARGGYVRHRVFFADAATAVAAGYRPCAVCLPSEYAVWKAAGDRRELDGVLALLRAQRPRAEAVVIGHGRDGAHLAEAFAAAWEGTVLAVVAWPETAASWLRQARRFTAGAPDAWVVAGAPAGWAGMSERLRRSTDWDPDRTYGFAATARAVALAGPGTLEGMRGADTSGKPWKIGRNLIYREPS</sequence>
<keyword evidence="4" id="KW-1185">Reference proteome</keyword>
<reference evidence="3 4" key="1">
    <citation type="submission" date="2024-09" db="EMBL/GenBank/DDBJ databases">
        <authorList>
            <person name="Sun Q."/>
            <person name="Mori K."/>
        </authorList>
    </citation>
    <scope>NUCLEOTIDE SEQUENCE [LARGE SCALE GENOMIC DNA]</scope>
    <source>
        <strain evidence="3 4">CCM 3426</strain>
    </source>
</reference>
<dbReference type="InterPro" id="IPR004026">
    <property type="entry name" value="Ada_DNA_repair_Zn-bd"/>
</dbReference>